<dbReference type="RefSeq" id="WP_254270850.1">
    <property type="nucleotide sequence ID" value="NZ_CP100403.1"/>
</dbReference>
<protein>
    <recommendedName>
        <fullName evidence="3">AIPR protein</fullName>
    </recommendedName>
</protein>
<dbReference type="EMBL" id="JBHSHT010000003">
    <property type="protein sequence ID" value="MFC4826629.1"/>
    <property type="molecule type" value="Genomic_DNA"/>
</dbReference>
<name>A0ABD5Q7E1_9EURY</name>
<organism evidence="1 2">
    <name type="scientific">Halorussus aquaticus</name>
    <dbReference type="NCBI Taxonomy" id="2953748"/>
    <lineage>
        <taxon>Archaea</taxon>
        <taxon>Methanobacteriati</taxon>
        <taxon>Methanobacteriota</taxon>
        <taxon>Stenosarchaea group</taxon>
        <taxon>Halobacteria</taxon>
        <taxon>Halobacteriales</taxon>
        <taxon>Haladaptataceae</taxon>
        <taxon>Halorussus</taxon>
    </lineage>
</organism>
<dbReference type="Proteomes" id="UP001595945">
    <property type="component" value="Unassembled WGS sequence"/>
</dbReference>
<dbReference type="AlphaFoldDB" id="A0ABD5Q7E1"/>
<proteinExistence type="predicted"/>
<gene>
    <name evidence="1" type="ORF">ACFO9K_20425</name>
</gene>
<sequence>MSSRYFLWEGASIPEKRRRLNLEDFRNTDNRVIQELIENTEVVESDFTGNSKTDLIDVLRDKLEKDRRDAFYEDLFDELGQKGSTANLQFYNAAGLEYNSLVESLEEIVRDDDPEEVDSRTISERVFEYETYDGDNIVDILFVLSDIETVDTENAENIDKDDISDRRIRFRDQIDVECRVYLDKGAIAITQSGTDKGERNRIRTLVQTWADGTISTSMELGENELLSLQNLMDGKNCGLGFGDFRNANLTSAKYRGDRTEALARTGIVSPAQDEGVINQVKFYTEYTGSTKARDVQVRAYRDGHVTTSRPTEPDFADTVVEHLLTILEYKENLQRVESLIEEFIDELFQKMILDGSDSYKSRKTQAMENIVHEFFEVENPSFQEVEVQAYRSVIANAGKVLLKIEIDQGLDSDSYPSVSNIDDSPDFLSEVSGFFDDMAEFKLEQPNYDFDRLWNHLHAVLNEEHDSPISVLRSIENKYRA</sequence>
<evidence type="ECO:0008006" key="3">
    <source>
        <dbReference type="Google" id="ProtNLM"/>
    </source>
</evidence>
<comment type="caution">
    <text evidence="1">The sequence shown here is derived from an EMBL/GenBank/DDBJ whole genome shotgun (WGS) entry which is preliminary data.</text>
</comment>
<accession>A0ABD5Q7E1</accession>
<dbReference type="GeneID" id="73047758"/>
<evidence type="ECO:0000313" key="2">
    <source>
        <dbReference type="Proteomes" id="UP001595945"/>
    </source>
</evidence>
<reference evidence="1 2" key="1">
    <citation type="journal article" date="2019" name="Int. J. Syst. Evol. Microbiol.">
        <title>The Global Catalogue of Microorganisms (GCM) 10K type strain sequencing project: providing services to taxonomists for standard genome sequencing and annotation.</title>
        <authorList>
            <consortium name="The Broad Institute Genomics Platform"/>
            <consortium name="The Broad Institute Genome Sequencing Center for Infectious Disease"/>
            <person name="Wu L."/>
            <person name="Ma J."/>
        </authorList>
    </citation>
    <scope>NUCLEOTIDE SEQUENCE [LARGE SCALE GENOMIC DNA]</scope>
    <source>
        <strain evidence="1 2">XZYJ18</strain>
    </source>
</reference>
<keyword evidence="2" id="KW-1185">Reference proteome</keyword>
<evidence type="ECO:0000313" key="1">
    <source>
        <dbReference type="EMBL" id="MFC4826629.1"/>
    </source>
</evidence>